<gene>
    <name evidence="1" type="ORF">LCGC14_2916920</name>
</gene>
<comment type="caution">
    <text evidence="1">The sequence shown here is derived from an EMBL/GenBank/DDBJ whole genome shotgun (WGS) entry which is preliminary data.</text>
</comment>
<accession>A0A0F8ZXG1</accession>
<sequence>TGKGAGLWEKVVFDKDKKALKDMLLYCDRDVDQTAKVFAEFAPYTEPTGHRGISMQDCPHCGSMNTKKEKDRITAKGTKTVQFQCRECGKYAQVAAGKWYSRKAI</sequence>
<organism evidence="1">
    <name type="scientific">marine sediment metagenome</name>
    <dbReference type="NCBI Taxonomy" id="412755"/>
    <lineage>
        <taxon>unclassified sequences</taxon>
        <taxon>metagenomes</taxon>
        <taxon>ecological metagenomes</taxon>
    </lineage>
</organism>
<evidence type="ECO:0000313" key="1">
    <source>
        <dbReference type="EMBL" id="KKK71139.1"/>
    </source>
</evidence>
<name>A0A0F8ZXG1_9ZZZZ</name>
<dbReference type="EMBL" id="LAZR01057869">
    <property type="protein sequence ID" value="KKK71139.1"/>
    <property type="molecule type" value="Genomic_DNA"/>
</dbReference>
<proteinExistence type="predicted"/>
<protein>
    <submittedName>
        <fullName evidence="1">Uncharacterized protein</fullName>
    </submittedName>
</protein>
<dbReference type="AlphaFoldDB" id="A0A0F8ZXG1"/>
<reference evidence="1" key="1">
    <citation type="journal article" date="2015" name="Nature">
        <title>Complex archaea that bridge the gap between prokaryotes and eukaryotes.</title>
        <authorList>
            <person name="Spang A."/>
            <person name="Saw J.H."/>
            <person name="Jorgensen S.L."/>
            <person name="Zaremba-Niedzwiedzka K."/>
            <person name="Martijn J."/>
            <person name="Lind A.E."/>
            <person name="van Eijk R."/>
            <person name="Schleper C."/>
            <person name="Guy L."/>
            <person name="Ettema T.J."/>
        </authorList>
    </citation>
    <scope>NUCLEOTIDE SEQUENCE</scope>
</reference>
<feature type="non-terminal residue" evidence="1">
    <location>
        <position position="1"/>
    </location>
</feature>